<reference evidence="4" key="2">
    <citation type="submission" date="2019-06" db="EMBL/GenBank/DDBJ databases">
        <authorList>
            <person name="Hu M."/>
        </authorList>
    </citation>
    <scope>NUCLEOTIDE SEQUENCE</scope>
    <source>
        <strain evidence="4">08RB2639</strain>
    </source>
</reference>
<evidence type="ECO:0000256" key="2">
    <source>
        <dbReference type="SAM" id="SignalP"/>
    </source>
</evidence>
<gene>
    <name evidence="4" type="ORF">FIB18_09800</name>
    <name evidence="3" type="ORF">GGQ79_002313</name>
</gene>
<dbReference type="Proteomes" id="UP000313390">
    <property type="component" value="Unassembled WGS sequence"/>
</dbReference>
<dbReference type="Pfam" id="PF07182">
    <property type="entry name" value="DUF1402"/>
    <property type="match status" value="1"/>
</dbReference>
<dbReference type="EMBL" id="JACIEX010000004">
    <property type="protein sequence ID" value="MBB4093801.1"/>
    <property type="molecule type" value="Genomic_DNA"/>
</dbReference>
<reference evidence="3 6" key="3">
    <citation type="submission" date="2020-08" db="EMBL/GenBank/DDBJ databases">
        <title>Genomic Encyclopedia of Type Strains, Phase IV (KMG-IV): sequencing the most valuable type-strain genomes for metagenomic binning, comparative biology and taxonomic classification.</title>
        <authorList>
            <person name="Goeker M."/>
        </authorList>
    </citation>
    <scope>NUCLEOTIDE SEQUENCE [LARGE SCALE GENOMIC DNA]</scope>
    <source>
        <strain evidence="3 6">DSM 23868</strain>
    </source>
</reference>
<dbReference type="AlphaFoldDB" id="A0A5C5CNR0"/>
<proteinExistence type="predicted"/>
<protein>
    <submittedName>
        <fullName evidence="4">DUF1402 family protein</fullName>
    </submittedName>
</protein>
<accession>A0A5C5CNR0</accession>
<dbReference type="EMBL" id="VEWK01000004">
    <property type="protein sequence ID" value="TNV12828.1"/>
    <property type="molecule type" value="Genomic_DNA"/>
</dbReference>
<organism evidence="4 5">
    <name type="scientific">Brucella pecoris</name>
    <dbReference type="NCBI Taxonomy" id="867683"/>
    <lineage>
        <taxon>Bacteria</taxon>
        <taxon>Pseudomonadati</taxon>
        <taxon>Pseudomonadota</taxon>
        <taxon>Alphaproteobacteria</taxon>
        <taxon>Hyphomicrobiales</taxon>
        <taxon>Brucellaceae</taxon>
        <taxon>Brucella/Ochrobactrum group</taxon>
        <taxon>Brucella</taxon>
    </lineage>
</organism>
<keyword evidence="2" id="KW-0732">Signal</keyword>
<reference evidence="4 5" key="1">
    <citation type="journal article" date="2011" name="Int. J. Syst. Evol. Microbiol.">
        <title>Ochrobactrum pecoris sp. nov., isolated from farm animals.</title>
        <authorList>
            <person name="Kampfer P."/>
            <person name="Huber B."/>
            <person name="Busse H.J."/>
            <person name="Scholz H.C."/>
            <person name="Tomaso H."/>
            <person name="Hotzel H."/>
            <person name="Melzer F."/>
        </authorList>
    </citation>
    <scope>NUCLEOTIDE SEQUENCE [LARGE SCALE GENOMIC DNA]</scope>
    <source>
        <strain evidence="4 5">08RB2639</strain>
    </source>
</reference>
<name>A0A5C5CNR0_9HYPH</name>
<evidence type="ECO:0000256" key="1">
    <source>
        <dbReference type="SAM" id="MobiDB-lite"/>
    </source>
</evidence>
<dbReference type="OrthoDB" id="7673021at2"/>
<comment type="caution">
    <text evidence="4">The sequence shown here is derived from an EMBL/GenBank/DDBJ whole genome shotgun (WGS) entry which is preliminary data.</text>
</comment>
<evidence type="ECO:0000313" key="5">
    <source>
        <dbReference type="Proteomes" id="UP000313390"/>
    </source>
</evidence>
<evidence type="ECO:0000313" key="3">
    <source>
        <dbReference type="EMBL" id="MBB4093801.1"/>
    </source>
</evidence>
<dbReference type="InterPro" id="IPR009842">
    <property type="entry name" value="DUF1402"/>
</dbReference>
<dbReference type="Proteomes" id="UP000553980">
    <property type="component" value="Unassembled WGS sequence"/>
</dbReference>
<feature type="region of interest" description="Disordered" evidence="1">
    <location>
        <begin position="39"/>
        <end position="58"/>
    </location>
</feature>
<dbReference type="RefSeq" id="WP_140020536.1">
    <property type="nucleotide sequence ID" value="NZ_JACIEX010000004.1"/>
</dbReference>
<feature type="signal peptide" evidence="2">
    <location>
        <begin position="1"/>
        <end position="34"/>
    </location>
</feature>
<feature type="chain" id="PRO_5044619126" evidence="2">
    <location>
        <begin position="35"/>
        <end position="331"/>
    </location>
</feature>
<keyword evidence="6" id="KW-1185">Reference proteome</keyword>
<evidence type="ECO:0000313" key="6">
    <source>
        <dbReference type="Proteomes" id="UP000553980"/>
    </source>
</evidence>
<evidence type="ECO:0000313" key="4">
    <source>
        <dbReference type="EMBL" id="TNV12828.1"/>
    </source>
</evidence>
<sequence>MIRIPGIRIPGAKSRRIFAGFVLALSLASQSAYAATVVPPGNRSAEQPPVPGASAKRTRELSTTYEKKYQKIYNLLKKDASLRSKIRSTAAAYGIDPIHIVGAIVGEHTYNVDVYDRLQTYYVKAMSYVNQGVSFGYNGESIGQFIKRPEFADCLKQKDSYSLWSCRENVWNKNFRGKSVGGNAYPNNRFSAVFFQPFYAGQTFGLGQINPLTALQMSDMVNRVSGLPKLNAEDGNVVYKTIMDPDLTLPYIAATLKQSINAYRQIADFDISKNPGLTATLYNTGGAEARARALANENAKRRADGQEPVLPQENYYGWLVNSKLDELKALF</sequence>